<feature type="region of interest" description="Disordered" evidence="6">
    <location>
        <begin position="514"/>
        <end position="562"/>
    </location>
</feature>
<evidence type="ECO:0000256" key="1">
    <source>
        <dbReference type="ARBA" id="ARBA00004141"/>
    </source>
</evidence>
<keyword evidence="4 7" id="KW-0472">Membrane</keyword>
<evidence type="ECO:0000256" key="5">
    <source>
        <dbReference type="SAM" id="Coils"/>
    </source>
</evidence>
<feature type="transmembrane region" description="Helical" evidence="7">
    <location>
        <begin position="50"/>
        <end position="70"/>
    </location>
</feature>
<keyword evidence="2 7" id="KW-0812">Transmembrane</keyword>
<proteinExistence type="predicted"/>
<sequence length="872" mass="95024">MSLHFSAYYLFSLLVAIFSFLAPVSAQSSTQSATDTSFPANGTVIVSGNATLSLSTFLSLATSSATTTTVSRSGNRDIPITTVVPVIFNVTATATSTIAASSTTISASATPTADPSQLDTRIDPAFGVLGAILILTGLPSAFLGHKNRWTSFFLVGFYSLSLVCIVLILKFGVLRAVNPPTDTLRGLFVLASCVAGIAGGGITIFFWKATRYFIGGWGGFAFALWIQCFRNGGLITPIGLRWIMYIGCAVVGFVLCTIPKIHYHVLLISTAFVGATSFMLGVDCYTTANLKEFYIWNIGFTSLFPRFLENNIKFPVTQSMQIELGLLGAVTLMGMAVQFQILKILQRKLQEIREEQRRLDEVAVARAAERFASLDQEKEEWDRAHPSLAKHGRNDSAMTATTGVETGSDEKRASVFTLVSSPRQRYQSGVSEFLASPPPVEELNRAASRQTPGALPVLDLGTDLEEDVPQGFIAESSGSRNKKDLTLAELEDLKKKEGLLAEIQAVRRSIEILKSDTPAPSSSEDSRHASVASRRTASHDPGTMTAGPSHLRPPRQPDPRTRAYSEDLSHLADLASSIGRPVSAPLRDDDWDAYVRERKLLQPPSGVTAPIPTTPIGPAPRLSVSSAVTDALLERRRRESALSVGQANPLSAQAPPDPQDVSSPPPREDVVSAPMLHKKSHSQGANVPVMILPPQTIVSPTPKRPEQPRTKTFEELAERHREMIRQMQAPLTQAEKEQTELAEAKRRWGRAKEMEKRAVTKRQTEQAAALSKEGKKKHHKSGDILDGAKGRSTSPGDDPRTKSHSRSLSADLLASVPKSTRKVDEWQRNQLQDLESGIKPERPEPPSSKRRSAVPFPDHRQRSTGIHRDPIS</sequence>
<feature type="region of interest" description="Disordered" evidence="6">
    <location>
        <begin position="728"/>
        <end position="872"/>
    </location>
</feature>
<feature type="transmembrane region" description="Helical" evidence="7">
    <location>
        <begin position="238"/>
        <end position="258"/>
    </location>
</feature>
<feature type="transmembrane region" description="Helical" evidence="7">
    <location>
        <begin position="125"/>
        <end position="144"/>
    </location>
</feature>
<feature type="signal peptide" evidence="8">
    <location>
        <begin position="1"/>
        <end position="26"/>
    </location>
</feature>
<keyword evidence="5" id="KW-0175">Coiled coil</keyword>
<dbReference type="Proteomes" id="UP001497453">
    <property type="component" value="Chromosome 1"/>
</dbReference>
<feature type="transmembrane region" description="Helical" evidence="7">
    <location>
        <begin position="214"/>
        <end position="232"/>
    </location>
</feature>
<evidence type="ECO:0000256" key="8">
    <source>
        <dbReference type="SAM" id="SignalP"/>
    </source>
</evidence>
<feature type="coiled-coil region" evidence="5">
    <location>
        <begin position="342"/>
        <end position="384"/>
    </location>
</feature>
<reference evidence="11" key="1">
    <citation type="submission" date="2024-04" db="EMBL/GenBank/DDBJ databases">
        <authorList>
            <person name="Shaw F."/>
            <person name="Minotto A."/>
        </authorList>
    </citation>
    <scope>NUCLEOTIDE SEQUENCE [LARGE SCALE GENOMIC DNA]</scope>
</reference>
<keyword evidence="3 7" id="KW-1133">Transmembrane helix</keyword>
<keyword evidence="8" id="KW-0732">Signal</keyword>
<feature type="transmembrane region" description="Helical" evidence="7">
    <location>
        <begin position="265"/>
        <end position="282"/>
    </location>
</feature>
<evidence type="ECO:0000256" key="3">
    <source>
        <dbReference type="ARBA" id="ARBA00022989"/>
    </source>
</evidence>
<dbReference type="Pfam" id="PF13886">
    <property type="entry name" value="TM7S3_TM198"/>
    <property type="match status" value="1"/>
</dbReference>
<feature type="transmembrane region" description="Helical" evidence="7">
    <location>
        <begin position="186"/>
        <end position="207"/>
    </location>
</feature>
<dbReference type="PANTHER" id="PTHR39469:SF1">
    <property type="entry name" value="DUF4203 DOMAIN-CONTAINING PROTEIN"/>
    <property type="match status" value="1"/>
</dbReference>
<comment type="subcellular location">
    <subcellularLocation>
        <location evidence="1">Membrane</location>
        <topology evidence="1">Multi-pass membrane protein</topology>
    </subcellularLocation>
</comment>
<feature type="transmembrane region" description="Helical" evidence="7">
    <location>
        <begin position="151"/>
        <end position="174"/>
    </location>
</feature>
<protein>
    <recommendedName>
        <fullName evidence="9">TM7S3/TM198-like domain-containing protein</fullName>
    </recommendedName>
</protein>
<feature type="compositionally biased region" description="Basic and acidic residues" evidence="6">
    <location>
        <begin position="857"/>
        <end position="872"/>
    </location>
</feature>
<evidence type="ECO:0000256" key="2">
    <source>
        <dbReference type="ARBA" id="ARBA00022692"/>
    </source>
</evidence>
<evidence type="ECO:0000256" key="4">
    <source>
        <dbReference type="ARBA" id="ARBA00023136"/>
    </source>
</evidence>
<keyword evidence="11" id="KW-1185">Reference proteome</keyword>
<feature type="compositionally biased region" description="Basic and acidic residues" evidence="6">
    <location>
        <begin position="734"/>
        <end position="764"/>
    </location>
</feature>
<feature type="region of interest" description="Disordered" evidence="6">
    <location>
        <begin position="638"/>
        <end position="683"/>
    </location>
</feature>
<dbReference type="EMBL" id="OZ037944">
    <property type="protein sequence ID" value="CAL1695285.1"/>
    <property type="molecule type" value="Genomic_DNA"/>
</dbReference>
<feature type="chain" id="PRO_5047278664" description="TM7S3/TM198-like domain-containing protein" evidence="8">
    <location>
        <begin position="27"/>
        <end position="872"/>
    </location>
</feature>
<name>A0ABP1CHW1_9APHY</name>
<feature type="transmembrane region" description="Helical" evidence="7">
    <location>
        <begin position="82"/>
        <end position="105"/>
    </location>
</feature>
<gene>
    <name evidence="10" type="ORF">GFSPODELE1_LOCUS682</name>
</gene>
<accession>A0ABP1CHW1</accession>
<feature type="domain" description="TM7S3/TM198-like" evidence="9">
    <location>
        <begin position="130"/>
        <end position="339"/>
    </location>
</feature>
<evidence type="ECO:0000313" key="10">
    <source>
        <dbReference type="EMBL" id="CAL1695285.1"/>
    </source>
</evidence>
<dbReference type="PANTHER" id="PTHR39469">
    <property type="entry name" value="CHROMOSOME 1, WHOLE GENOME SHOTGUN SEQUENCE"/>
    <property type="match status" value="1"/>
</dbReference>
<evidence type="ECO:0000256" key="7">
    <source>
        <dbReference type="SAM" id="Phobius"/>
    </source>
</evidence>
<evidence type="ECO:0000259" key="9">
    <source>
        <dbReference type="Pfam" id="PF13886"/>
    </source>
</evidence>
<evidence type="ECO:0000313" key="11">
    <source>
        <dbReference type="Proteomes" id="UP001497453"/>
    </source>
</evidence>
<evidence type="ECO:0000256" key="6">
    <source>
        <dbReference type="SAM" id="MobiDB-lite"/>
    </source>
</evidence>
<dbReference type="InterPro" id="IPR025256">
    <property type="entry name" value="TM7S3/TM198-like_dom"/>
</dbReference>
<organism evidence="10 11">
    <name type="scientific">Somion occarium</name>
    <dbReference type="NCBI Taxonomy" id="3059160"/>
    <lineage>
        <taxon>Eukaryota</taxon>
        <taxon>Fungi</taxon>
        <taxon>Dikarya</taxon>
        <taxon>Basidiomycota</taxon>
        <taxon>Agaricomycotina</taxon>
        <taxon>Agaricomycetes</taxon>
        <taxon>Polyporales</taxon>
        <taxon>Cerrenaceae</taxon>
        <taxon>Somion</taxon>
    </lineage>
</organism>